<dbReference type="Proteomes" id="UP000192491">
    <property type="component" value="Unassembled WGS sequence"/>
</dbReference>
<sequence length="160" mass="17640">MLVVPEELVVLVSVLLPVLVEVFVPVLLDVLLVVALDVLLPVVLEAFVPVAVEVFVPFSVLVVFAVEVTVPTLMVLLLLAKLWYWLSVTVDGETIRPSVSNEPRDQPLPPEYEPPPMSLIIPISRNTVLPRKADKSMERKAPRTAAETSSCSIKERFPPP</sequence>
<keyword evidence="2" id="KW-0812">Transmembrane</keyword>
<accession>A0A1Y1QR29</accession>
<gene>
    <name evidence="3" type="ORF">BWK73_16635</name>
</gene>
<dbReference type="AlphaFoldDB" id="A0A1Y1QR29"/>
<feature type="transmembrane region" description="Helical" evidence="2">
    <location>
        <begin position="9"/>
        <end position="34"/>
    </location>
</feature>
<comment type="caution">
    <text evidence="3">The sequence shown here is derived from an EMBL/GenBank/DDBJ whole genome shotgun (WGS) entry which is preliminary data.</text>
</comment>
<feature type="transmembrane region" description="Helical" evidence="2">
    <location>
        <begin position="54"/>
        <end position="79"/>
    </location>
</feature>
<evidence type="ECO:0000313" key="3">
    <source>
        <dbReference type="EMBL" id="OQX11833.1"/>
    </source>
</evidence>
<protein>
    <submittedName>
        <fullName evidence="3">Uncharacterized protein</fullName>
    </submittedName>
</protein>
<reference evidence="3 4" key="1">
    <citation type="submission" date="2017-01" db="EMBL/GenBank/DDBJ databases">
        <title>Novel large sulfur bacteria in the metagenomes of groundwater-fed chemosynthetic microbial mats in the Lake Huron basin.</title>
        <authorList>
            <person name="Sharrar A.M."/>
            <person name="Flood B.E."/>
            <person name="Bailey J.V."/>
            <person name="Jones D.S."/>
            <person name="Biddanda B."/>
            <person name="Ruberg S.A."/>
            <person name="Marcus D.N."/>
            <person name="Dick G.J."/>
        </authorList>
    </citation>
    <scope>NUCLEOTIDE SEQUENCE [LARGE SCALE GENOMIC DNA]</scope>
    <source>
        <strain evidence="3">A8</strain>
    </source>
</reference>
<name>A0A1Y1QR29_9GAMM</name>
<dbReference type="EMBL" id="MTEJ01000079">
    <property type="protein sequence ID" value="OQX11833.1"/>
    <property type="molecule type" value="Genomic_DNA"/>
</dbReference>
<evidence type="ECO:0000313" key="4">
    <source>
        <dbReference type="Proteomes" id="UP000192491"/>
    </source>
</evidence>
<feature type="region of interest" description="Disordered" evidence="1">
    <location>
        <begin position="95"/>
        <end position="160"/>
    </location>
</feature>
<evidence type="ECO:0000256" key="1">
    <source>
        <dbReference type="SAM" id="MobiDB-lite"/>
    </source>
</evidence>
<keyword evidence="2" id="KW-0472">Membrane</keyword>
<organism evidence="3 4">
    <name type="scientific">Thiothrix lacustris</name>
    <dbReference type="NCBI Taxonomy" id="525917"/>
    <lineage>
        <taxon>Bacteria</taxon>
        <taxon>Pseudomonadati</taxon>
        <taxon>Pseudomonadota</taxon>
        <taxon>Gammaproteobacteria</taxon>
        <taxon>Thiotrichales</taxon>
        <taxon>Thiotrichaceae</taxon>
        <taxon>Thiothrix</taxon>
    </lineage>
</organism>
<keyword evidence="2" id="KW-1133">Transmembrane helix</keyword>
<feature type="compositionally biased region" description="Basic and acidic residues" evidence="1">
    <location>
        <begin position="131"/>
        <end position="141"/>
    </location>
</feature>
<evidence type="ECO:0000256" key="2">
    <source>
        <dbReference type="SAM" id="Phobius"/>
    </source>
</evidence>
<feature type="compositionally biased region" description="Pro residues" evidence="1">
    <location>
        <begin position="106"/>
        <end position="117"/>
    </location>
</feature>
<proteinExistence type="predicted"/>